<evidence type="ECO:0000313" key="3">
    <source>
        <dbReference type="Proteomes" id="UP001159405"/>
    </source>
</evidence>
<dbReference type="Pfam" id="PF13181">
    <property type="entry name" value="TPR_8"/>
    <property type="match status" value="1"/>
</dbReference>
<accession>A0ABN8NN04</accession>
<proteinExistence type="predicted"/>
<dbReference type="InterPro" id="IPR011990">
    <property type="entry name" value="TPR-like_helical_dom_sf"/>
</dbReference>
<dbReference type="Proteomes" id="UP001159405">
    <property type="component" value="Unassembled WGS sequence"/>
</dbReference>
<dbReference type="Gene3D" id="3.40.50.300">
    <property type="entry name" value="P-loop containing nucleotide triphosphate hydrolases"/>
    <property type="match status" value="1"/>
</dbReference>
<dbReference type="SUPFAM" id="SSF48452">
    <property type="entry name" value="TPR-like"/>
    <property type="match status" value="2"/>
</dbReference>
<feature type="repeat" description="TPR" evidence="1">
    <location>
        <begin position="874"/>
        <end position="907"/>
    </location>
</feature>
<feature type="repeat" description="TPR" evidence="1">
    <location>
        <begin position="832"/>
        <end position="865"/>
    </location>
</feature>
<dbReference type="SMART" id="SM00028">
    <property type="entry name" value="TPR"/>
    <property type="match status" value="4"/>
</dbReference>
<dbReference type="EMBL" id="CALNXK010000027">
    <property type="protein sequence ID" value="CAH3114285.1"/>
    <property type="molecule type" value="Genomic_DNA"/>
</dbReference>
<gene>
    <name evidence="2" type="ORF">PLOB_00022836</name>
</gene>
<dbReference type="SUPFAM" id="SSF52540">
    <property type="entry name" value="P-loop containing nucleoside triphosphate hydrolases"/>
    <property type="match status" value="1"/>
</dbReference>
<dbReference type="PROSITE" id="PS50005">
    <property type="entry name" value="TPR"/>
    <property type="match status" value="2"/>
</dbReference>
<keyword evidence="1" id="KW-0802">TPR repeat</keyword>
<sequence>MANKEYTEEELNYFRVCYITTHIIREGLKELFKREWDRHHSPGFGLWQDTARNGQDFFRMESKKSRSKNSRLLSIIQNGNTEEWDCTCLFFAILYSDTLGPFISTAVFNGVDDLRMFRNEVFAHRSKACFPKAEFQRCVSSLSNAFTSLHLATAELQRIINQKSFPTGELQKFKEQVTILEDEIQGKPKSFVILPQLPSHAVVERKVEVENIMQKFSDLQENNKDASVVTIYISGNPGCGKSQVAREVGRLFFEREDAKNDHDSCTLVMTFNAESEQSLLDSYCKFALKVGVTEYSLNSITGGDSVLLPYEKICHLKTLVSAKMERYCSWLLIYDNVNELNDFWSFDDWIGRGDYLPDEHWGGCGYVLVTTQDSTNLPEADPLCESVSLSEGMQSEDASILLRKICPFSSDSEEESLVLNALDYQPLAIACAGIYARYIVAGRKTSSGYCWKEYLKKLDTLEERAAAEKVYKRASRCYRSSMIAAVTLAFEKLVQEPNFEHVVPFLALGAPTPVHVDLIIRYLAEQDPDCDEDLAAAEIVKCSLLIQHSPDESSKVQVRMHQVVHEVFRKYLLDKCSKEQIAEFILLYIEILSASAQHDPLHYDLDFHLTSKMMAPHLKYLSHRPEQLWKLVLAKTNKKRSLQGTFFSFGDICRKHFFLGEASSYFHDALQIALDEYDSNDRNKIRFIATILNNKGLICHENGEFETAEVYYKRALDTLRALHPPNTSLPEIADSLNKLGTLYYTFSDSEISDRERKRRDYVLQQYAQYYFQQSLDMRKQLYGLEHPEVAASLANVGCIHSVMGDLETAKEFFERSYALRNKIYGKEHPCVADSLNNLGILHSKMGLTMEAIQYLEKALEMRKKLFFHDHAVIADSYNNLALSYQYNGQFRKAKECFEEALRIRERVSGKEHALVATLLFNFSALYLRLGEMEKFKSLHNRARQI</sequence>
<keyword evidence="3" id="KW-1185">Reference proteome</keyword>
<dbReference type="Gene3D" id="1.25.40.10">
    <property type="entry name" value="Tetratricopeptide repeat domain"/>
    <property type="match status" value="2"/>
</dbReference>
<dbReference type="PANTHER" id="PTHR19959:SF119">
    <property type="entry name" value="FUNGAL LIPASE-LIKE DOMAIN-CONTAINING PROTEIN"/>
    <property type="match status" value="1"/>
</dbReference>
<comment type="caution">
    <text evidence="2">The sequence shown here is derived from an EMBL/GenBank/DDBJ whole genome shotgun (WGS) entry which is preliminary data.</text>
</comment>
<dbReference type="PANTHER" id="PTHR19959">
    <property type="entry name" value="KINESIN LIGHT CHAIN"/>
    <property type="match status" value="1"/>
</dbReference>
<feature type="non-terminal residue" evidence="2">
    <location>
        <position position="945"/>
    </location>
</feature>
<reference evidence="2 3" key="1">
    <citation type="submission" date="2022-05" db="EMBL/GenBank/DDBJ databases">
        <authorList>
            <consortium name="Genoscope - CEA"/>
            <person name="William W."/>
        </authorList>
    </citation>
    <scope>NUCLEOTIDE SEQUENCE [LARGE SCALE GENOMIC DNA]</scope>
</reference>
<dbReference type="Pfam" id="PF13424">
    <property type="entry name" value="TPR_12"/>
    <property type="match status" value="2"/>
</dbReference>
<name>A0ABN8NN04_9CNID</name>
<evidence type="ECO:0000313" key="2">
    <source>
        <dbReference type="EMBL" id="CAH3114285.1"/>
    </source>
</evidence>
<protein>
    <recommendedName>
        <fullName evidence="4">Nephrocystin-3</fullName>
    </recommendedName>
</protein>
<evidence type="ECO:0000256" key="1">
    <source>
        <dbReference type="PROSITE-ProRule" id="PRU00339"/>
    </source>
</evidence>
<dbReference type="InterPro" id="IPR027417">
    <property type="entry name" value="P-loop_NTPase"/>
</dbReference>
<organism evidence="2 3">
    <name type="scientific">Porites lobata</name>
    <dbReference type="NCBI Taxonomy" id="104759"/>
    <lineage>
        <taxon>Eukaryota</taxon>
        <taxon>Metazoa</taxon>
        <taxon>Cnidaria</taxon>
        <taxon>Anthozoa</taxon>
        <taxon>Hexacorallia</taxon>
        <taxon>Scleractinia</taxon>
        <taxon>Fungiina</taxon>
        <taxon>Poritidae</taxon>
        <taxon>Porites</taxon>
    </lineage>
</organism>
<evidence type="ECO:0008006" key="4">
    <source>
        <dbReference type="Google" id="ProtNLM"/>
    </source>
</evidence>
<dbReference type="InterPro" id="IPR019734">
    <property type="entry name" value="TPR_rpt"/>
</dbReference>